<feature type="region of interest" description="Disordered" evidence="2">
    <location>
        <begin position="91"/>
        <end position="111"/>
    </location>
</feature>
<feature type="chain" id="PRO_5016132450" evidence="3">
    <location>
        <begin position="28"/>
        <end position="245"/>
    </location>
</feature>
<organism evidence="4 5">
    <name type="scientific">Klebsiella pneumoniae</name>
    <dbReference type="NCBI Taxonomy" id="573"/>
    <lineage>
        <taxon>Bacteria</taxon>
        <taxon>Pseudomonadati</taxon>
        <taxon>Pseudomonadota</taxon>
        <taxon>Gammaproteobacteria</taxon>
        <taxon>Enterobacterales</taxon>
        <taxon>Enterobacteriaceae</taxon>
        <taxon>Klebsiella/Raoultella group</taxon>
        <taxon>Klebsiella</taxon>
        <taxon>Klebsiella pneumoniae complex</taxon>
    </lineage>
</organism>
<keyword evidence="4" id="KW-0132">Cell division</keyword>
<evidence type="ECO:0000256" key="2">
    <source>
        <dbReference type="SAM" id="MobiDB-lite"/>
    </source>
</evidence>
<accession>A0A2X3CM28</accession>
<gene>
    <name evidence="4" type="primary">ftsP_1</name>
    <name evidence="4" type="ORF">NCTC9128_02948</name>
</gene>
<dbReference type="PROSITE" id="PS51318">
    <property type="entry name" value="TAT"/>
    <property type="match status" value="1"/>
</dbReference>
<dbReference type="AlphaFoldDB" id="A0A2X3CM28"/>
<feature type="signal peptide" evidence="3">
    <location>
        <begin position="1"/>
        <end position="27"/>
    </location>
</feature>
<dbReference type="InterPro" id="IPR019546">
    <property type="entry name" value="TAT_signal_bac_arc"/>
</dbReference>
<feature type="compositionally biased region" description="Basic and acidic residues" evidence="2">
    <location>
        <begin position="96"/>
        <end position="105"/>
    </location>
</feature>
<evidence type="ECO:0000256" key="3">
    <source>
        <dbReference type="SAM" id="SignalP"/>
    </source>
</evidence>
<dbReference type="InterPro" id="IPR006311">
    <property type="entry name" value="TAT_signal"/>
</dbReference>
<dbReference type="InterPro" id="IPR008972">
    <property type="entry name" value="Cupredoxin"/>
</dbReference>
<reference evidence="4 5" key="1">
    <citation type="submission" date="2018-06" db="EMBL/GenBank/DDBJ databases">
        <authorList>
            <consortium name="Pathogen Informatics"/>
            <person name="Doyle S."/>
        </authorList>
    </citation>
    <scope>NUCLEOTIDE SEQUENCE [LARGE SCALE GENOMIC DNA]</scope>
    <source>
        <strain evidence="4 5">NCTC9128</strain>
    </source>
</reference>
<dbReference type="Proteomes" id="UP000251088">
    <property type="component" value="Unassembled WGS sequence"/>
</dbReference>
<name>A0A2X3CM28_KLEPN</name>
<dbReference type="Gene3D" id="2.60.40.420">
    <property type="entry name" value="Cupredoxins - blue copper proteins"/>
    <property type="match status" value="2"/>
</dbReference>
<sequence>MSLSRRQFIKASGVALCAGAAPLKVHAAGQQPALPVPPLLESRRGQPLFLTLQRSHWSFTPGTRAPRLGDQWPLYGADDPRLERRRRQAYLQQPPDGERGDDHPRSAGAWPADWRRGAHDVAERRLGAVLPIRQSAATLWYQANTPNLMAKQVYNGLAGMWLVEDEVSKNLPIPNHYGVDDFPVIIQDKRLDNFGTPEYSEPGSGGFVGDTLLVNGVQSPYVEVSRGWVRLRLLNASNSGAISCR</sequence>
<dbReference type="PANTHER" id="PTHR48267:SF1">
    <property type="entry name" value="BILIRUBIN OXIDASE"/>
    <property type="match status" value="1"/>
</dbReference>
<dbReference type="EMBL" id="UAWN01000012">
    <property type="protein sequence ID" value="SQC14847.1"/>
    <property type="molecule type" value="Genomic_DNA"/>
</dbReference>
<keyword evidence="1 3" id="KW-0732">Signal</keyword>
<dbReference type="GO" id="GO:0051301">
    <property type="term" value="P:cell division"/>
    <property type="evidence" value="ECO:0007669"/>
    <property type="project" value="UniProtKB-KW"/>
</dbReference>
<dbReference type="InterPro" id="IPR045087">
    <property type="entry name" value="Cu-oxidase_fam"/>
</dbReference>
<proteinExistence type="predicted"/>
<protein>
    <submittedName>
        <fullName evidence="4">Cell division protein</fullName>
    </submittedName>
</protein>
<evidence type="ECO:0000256" key="1">
    <source>
        <dbReference type="ARBA" id="ARBA00022729"/>
    </source>
</evidence>
<evidence type="ECO:0000313" key="5">
    <source>
        <dbReference type="Proteomes" id="UP000251088"/>
    </source>
</evidence>
<dbReference type="NCBIfam" id="TIGR01409">
    <property type="entry name" value="TAT_signal_seq"/>
    <property type="match status" value="1"/>
</dbReference>
<evidence type="ECO:0000313" key="4">
    <source>
        <dbReference type="EMBL" id="SQC14847.1"/>
    </source>
</evidence>
<dbReference type="PANTHER" id="PTHR48267">
    <property type="entry name" value="CUPREDOXIN SUPERFAMILY PROTEIN"/>
    <property type="match status" value="1"/>
</dbReference>
<keyword evidence="4" id="KW-0131">Cell cycle</keyword>
<dbReference type="SUPFAM" id="SSF49503">
    <property type="entry name" value="Cupredoxins"/>
    <property type="match status" value="1"/>
</dbReference>